<feature type="domain" description="Aminotransferase-like plant mobile" evidence="1">
    <location>
        <begin position="28"/>
        <end position="98"/>
    </location>
</feature>
<dbReference type="PANTHER" id="PTHR46033:SF8">
    <property type="entry name" value="PROTEIN MAINTENANCE OF MERISTEMS-LIKE"/>
    <property type="match status" value="1"/>
</dbReference>
<dbReference type="InterPro" id="IPR019557">
    <property type="entry name" value="AminoTfrase-like_pln_mobile"/>
</dbReference>
<dbReference type="EMBL" id="JABFAF010000009">
    <property type="protein sequence ID" value="MBA0866440.1"/>
    <property type="molecule type" value="Genomic_DNA"/>
</dbReference>
<organism evidence="2 3">
    <name type="scientific">Gossypium schwendimanii</name>
    <name type="common">Cotton</name>
    <dbReference type="NCBI Taxonomy" id="34291"/>
    <lineage>
        <taxon>Eukaryota</taxon>
        <taxon>Viridiplantae</taxon>
        <taxon>Streptophyta</taxon>
        <taxon>Embryophyta</taxon>
        <taxon>Tracheophyta</taxon>
        <taxon>Spermatophyta</taxon>
        <taxon>Magnoliopsida</taxon>
        <taxon>eudicotyledons</taxon>
        <taxon>Gunneridae</taxon>
        <taxon>Pentapetalae</taxon>
        <taxon>rosids</taxon>
        <taxon>malvids</taxon>
        <taxon>Malvales</taxon>
        <taxon>Malvaceae</taxon>
        <taxon>Malvoideae</taxon>
        <taxon>Gossypium</taxon>
    </lineage>
</organism>
<protein>
    <recommendedName>
        <fullName evidence="1">Aminotransferase-like plant mobile domain-containing protein</fullName>
    </recommendedName>
</protein>
<accession>A0A7J9M632</accession>
<dbReference type="AlphaFoldDB" id="A0A7J9M632"/>
<dbReference type="Pfam" id="PF10536">
    <property type="entry name" value="PMD"/>
    <property type="match status" value="1"/>
</dbReference>
<evidence type="ECO:0000313" key="2">
    <source>
        <dbReference type="EMBL" id="MBA0866440.1"/>
    </source>
</evidence>
<reference evidence="2 3" key="1">
    <citation type="journal article" date="2019" name="Genome Biol. Evol.">
        <title>Insights into the evolution of the New World diploid cottons (Gossypium, subgenus Houzingenia) based on genome sequencing.</title>
        <authorList>
            <person name="Grover C.E."/>
            <person name="Arick M.A. 2nd"/>
            <person name="Thrash A."/>
            <person name="Conover J.L."/>
            <person name="Sanders W.S."/>
            <person name="Peterson D.G."/>
            <person name="Frelichowski J.E."/>
            <person name="Scheffler J.A."/>
            <person name="Scheffler B.E."/>
            <person name="Wendel J.F."/>
        </authorList>
    </citation>
    <scope>NUCLEOTIDE SEQUENCE [LARGE SCALE GENOMIC DNA]</scope>
    <source>
        <strain evidence="2">1</strain>
        <tissue evidence="2">Leaf</tissue>
    </source>
</reference>
<gene>
    <name evidence="2" type="ORF">Goshw_020995</name>
</gene>
<dbReference type="GO" id="GO:0010073">
    <property type="term" value="P:meristem maintenance"/>
    <property type="evidence" value="ECO:0007669"/>
    <property type="project" value="InterPro"/>
</dbReference>
<keyword evidence="3" id="KW-1185">Reference proteome</keyword>
<dbReference type="Proteomes" id="UP000593576">
    <property type="component" value="Unassembled WGS sequence"/>
</dbReference>
<dbReference type="OrthoDB" id="1937804at2759"/>
<proteinExistence type="predicted"/>
<evidence type="ECO:0000259" key="1">
    <source>
        <dbReference type="Pfam" id="PF10536"/>
    </source>
</evidence>
<comment type="caution">
    <text evidence="2">The sequence shown here is derived from an EMBL/GenBank/DDBJ whole genome shotgun (WGS) entry which is preliminary data.</text>
</comment>
<dbReference type="PANTHER" id="PTHR46033">
    <property type="entry name" value="PROTEIN MAIN-LIKE 2"/>
    <property type="match status" value="1"/>
</dbReference>
<dbReference type="InterPro" id="IPR044824">
    <property type="entry name" value="MAIN-like"/>
</dbReference>
<sequence>MSGPPSQLIEIYLREVSFWHVANISWGCKLDPKLISELIESWRPETHIFHLSCGECTITLEDVQLQLGLPVDGSILIEPVQSADWGAIRYDFFGAIPDNIYGAYILEMIGGYLMLDLSRNLVHLR</sequence>
<name>A0A7J9M632_GOSSC</name>
<evidence type="ECO:0000313" key="3">
    <source>
        <dbReference type="Proteomes" id="UP000593576"/>
    </source>
</evidence>